<proteinExistence type="predicted"/>
<feature type="transmembrane region" description="Helical" evidence="1">
    <location>
        <begin position="29"/>
        <end position="48"/>
    </location>
</feature>
<keyword evidence="1" id="KW-0812">Transmembrane</keyword>
<protein>
    <submittedName>
        <fullName evidence="2">Uncharacterized protein</fullName>
    </submittedName>
</protein>
<feature type="transmembrane region" description="Helical" evidence="1">
    <location>
        <begin position="60"/>
        <end position="79"/>
    </location>
</feature>
<comment type="caution">
    <text evidence="2">The sequence shown here is derived from an EMBL/GenBank/DDBJ whole genome shotgun (WGS) entry which is preliminary data.</text>
</comment>
<evidence type="ECO:0000313" key="2">
    <source>
        <dbReference type="EMBL" id="GAA4512918.1"/>
    </source>
</evidence>
<dbReference type="Proteomes" id="UP001500394">
    <property type="component" value="Unassembled WGS sequence"/>
</dbReference>
<organism evidence="2 3">
    <name type="scientific">Sphingobacterium thermophilum</name>
    <dbReference type="NCBI Taxonomy" id="768534"/>
    <lineage>
        <taxon>Bacteria</taxon>
        <taxon>Pseudomonadati</taxon>
        <taxon>Bacteroidota</taxon>
        <taxon>Sphingobacteriia</taxon>
        <taxon>Sphingobacteriales</taxon>
        <taxon>Sphingobacteriaceae</taxon>
        <taxon>Sphingobacterium</taxon>
    </lineage>
</organism>
<reference evidence="3" key="1">
    <citation type="journal article" date="2019" name="Int. J. Syst. Evol. Microbiol.">
        <title>The Global Catalogue of Microorganisms (GCM) 10K type strain sequencing project: providing services to taxonomists for standard genome sequencing and annotation.</title>
        <authorList>
            <consortium name="The Broad Institute Genomics Platform"/>
            <consortium name="The Broad Institute Genome Sequencing Center for Infectious Disease"/>
            <person name="Wu L."/>
            <person name="Ma J."/>
        </authorList>
    </citation>
    <scope>NUCLEOTIDE SEQUENCE [LARGE SCALE GENOMIC DNA]</scope>
    <source>
        <strain evidence="3">JCM 17858</strain>
    </source>
</reference>
<keyword evidence="3" id="KW-1185">Reference proteome</keyword>
<name>A0ABP8QXX6_9SPHI</name>
<dbReference type="EMBL" id="BAABGR010000006">
    <property type="protein sequence ID" value="GAA4512918.1"/>
    <property type="molecule type" value="Genomic_DNA"/>
</dbReference>
<evidence type="ECO:0000313" key="3">
    <source>
        <dbReference type="Proteomes" id="UP001500394"/>
    </source>
</evidence>
<keyword evidence="1" id="KW-1133">Transmembrane helix</keyword>
<gene>
    <name evidence="2" type="ORF">GCM10023173_07790</name>
</gene>
<keyword evidence="1" id="KW-0472">Membrane</keyword>
<sequence>MGYFAFLGLSLAVLCFLIAKHQYVRAILVLWLALSYIVFPISGMIDIAQEQHEELDSVETYIVLGLVCILGVALIYLTFRKITFQGTKEFSSVT</sequence>
<evidence type="ECO:0000256" key="1">
    <source>
        <dbReference type="SAM" id="Phobius"/>
    </source>
</evidence>
<accession>A0ABP8QXX6</accession>